<protein>
    <submittedName>
        <fullName evidence="1">Uncharacterized protein</fullName>
    </submittedName>
</protein>
<dbReference type="Proteomes" id="UP000632339">
    <property type="component" value="Unassembled WGS sequence"/>
</dbReference>
<keyword evidence="2" id="KW-1185">Reference proteome</keyword>
<organism evidence="1 2">
    <name type="scientific">Dyadobacter beijingensis</name>
    <dbReference type="NCBI Taxonomy" id="365489"/>
    <lineage>
        <taxon>Bacteria</taxon>
        <taxon>Pseudomonadati</taxon>
        <taxon>Bacteroidota</taxon>
        <taxon>Cytophagia</taxon>
        <taxon>Cytophagales</taxon>
        <taxon>Spirosomataceae</taxon>
        <taxon>Dyadobacter</taxon>
    </lineage>
</organism>
<accession>A0ABQ2IKW6</accession>
<evidence type="ECO:0000313" key="2">
    <source>
        <dbReference type="Proteomes" id="UP000632339"/>
    </source>
</evidence>
<reference evidence="2" key="1">
    <citation type="journal article" date="2019" name="Int. J. Syst. Evol. Microbiol.">
        <title>The Global Catalogue of Microorganisms (GCM) 10K type strain sequencing project: providing services to taxonomists for standard genome sequencing and annotation.</title>
        <authorList>
            <consortium name="The Broad Institute Genomics Platform"/>
            <consortium name="The Broad Institute Genome Sequencing Center for Infectious Disease"/>
            <person name="Wu L."/>
            <person name="Ma J."/>
        </authorList>
    </citation>
    <scope>NUCLEOTIDE SEQUENCE [LARGE SCALE GENOMIC DNA]</scope>
    <source>
        <strain evidence="2">CGMCC 1.6375</strain>
    </source>
</reference>
<evidence type="ECO:0000313" key="1">
    <source>
        <dbReference type="EMBL" id="GGN13757.1"/>
    </source>
</evidence>
<name>A0ABQ2IKW6_9BACT</name>
<proteinExistence type="predicted"/>
<comment type="caution">
    <text evidence="1">The sequence shown here is derived from an EMBL/GenBank/DDBJ whole genome shotgun (WGS) entry which is preliminary data.</text>
</comment>
<gene>
    <name evidence="1" type="ORF">GCM10010967_57430</name>
</gene>
<dbReference type="EMBL" id="BMLI01000004">
    <property type="protein sequence ID" value="GGN13757.1"/>
    <property type="molecule type" value="Genomic_DNA"/>
</dbReference>
<sequence>MPCQNSKGYHPYHPENVVYVTQRQVVKSILGKATNAGKLTVGVKGNQTLRGQLVKGHIIDIMFLRR</sequence>